<evidence type="ECO:0000256" key="1">
    <source>
        <dbReference type="SAM" id="MobiDB-lite"/>
    </source>
</evidence>
<dbReference type="Proteomes" id="UP000053660">
    <property type="component" value="Unassembled WGS sequence"/>
</dbReference>
<organism evidence="2 3">
    <name type="scientific">Oesophagostomum dentatum</name>
    <name type="common">Nodular worm</name>
    <dbReference type="NCBI Taxonomy" id="61180"/>
    <lineage>
        <taxon>Eukaryota</taxon>
        <taxon>Metazoa</taxon>
        <taxon>Ecdysozoa</taxon>
        <taxon>Nematoda</taxon>
        <taxon>Chromadorea</taxon>
        <taxon>Rhabditida</taxon>
        <taxon>Rhabditina</taxon>
        <taxon>Rhabditomorpha</taxon>
        <taxon>Strongyloidea</taxon>
        <taxon>Strongylidae</taxon>
        <taxon>Oesophagostomum</taxon>
    </lineage>
</organism>
<name>A0A0B1SGQ0_OESDE</name>
<proteinExistence type="predicted"/>
<accession>A0A0B1SGQ0</accession>
<dbReference type="AlphaFoldDB" id="A0A0B1SGQ0"/>
<protein>
    <submittedName>
        <fullName evidence="2">Uncharacterized protein</fullName>
    </submittedName>
</protein>
<feature type="region of interest" description="Disordered" evidence="1">
    <location>
        <begin position="32"/>
        <end position="52"/>
    </location>
</feature>
<reference evidence="2 3" key="1">
    <citation type="submission" date="2014-03" db="EMBL/GenBank/DDBJ databases">
        <title>Draft genome of the hookworm Oesophagostomum dentatum.</title>
        <authorList>
            <person name="Mitreva M."/>
        </authorList>
    </citation>
    <scope>NUCLEOTIDE SEQUENCE [LARGE SCALE GENOMIC DNA]</scope>
    <source>
        <strain evidence="2 3">OD-Hann</strain>
    </source>
</reference>
<keyword evidence="3" id="KW-1185">Reference proteome</keyword>
<evidence type="ECO:0000313" key="2">
    <source>
        <dbReference type="EMBL" id="KHJ82687.1"/>
    </source>
</evidence>
<evidence type="ECO:0000313" key="3">
    <source>
        <dbReference type="Proteomes" id="UP000053660"/>
    </source>
</evidence>
<dbReference type="EMBL" id="KN577769">
    <property type="protein sequence ID" value="KHJ82687.1"/>
    <property type="molecule type" value="Genomic_DNA"/>
</dbReference>
<gene>
    <name evidence="2" type="ORF">OESDEN_17618</name>
</gene>
<feature type="compositionally biased region" description="Low complexity" evidence="1">
    <location>
        <begin position="36"/>
        <end position="52"/>
    </location>
</feature>
<sequence>EPYKQGVVEEEVGILFAFGGTSNRVKKYPLRRRPSRSFGSSGSSSFFRSPSIGSSSGYSGYNGYGGSYGGGGGLLGILGGLLGFRQPYYNAQPSYGYYNYPAYSYSQQPYYNYNYYQYGK</sequence>
<feature type="non-terminal residue" evidence="2">
    <location>
        <position position="1"/>
    </location>
</feature>